<keyword evidence="3" id="KW-1185">Reference proteome</keyword>
<feature type="transmembrane region" description="Helical" evidence="1">
    <location>
        <begin position="17"/>
        <end position="34"/>
    </location>
</feature>
<name>A0A1I0N243_9FIRM</name>
<keyword evidence="1" id="KW-1133">Transmembrane helix</keyword>
<sequence length="386" mass="42847">MKNFDFNFKISEKDKKLLMVLLAFGILACAYFFGNQKLTALTDKYQQETSILKVKQKDLVDKNKDREKYIKDTETFKNTSNVIFSNFSSGTSQDASLDFLNKIEMITGTWIKSTTLSDTSQIYTFGSVNSSNPSSSGVKVYSTDMAGFKTTLTLTYEAKYSQWKSLINFVNNYYSKNSIESIAMSFNEVTGLVSGTMTLSTYAITGSQRPFVAPKFDLPIGTDNIFYSKFFNSRKADMIDENGEYILSDYDYFIMLSASTSDVDSCIIGKKNDSTKESIISSNSNVSENVEVKVAGSSGNYTIQYKIGKITYPATNYEKGAALVPGNTLDLLIISSSRISASDKSSINLNLINESDLTLSVKVCNDDLENPRLVYAGKTGSINIYK</sequence>
<evidence type="ECO:0000313" key="3">
    <source>
        <dbReference type="Proteomes" id="UP000199701"/>
    </source>
</evidence>
<proteinExistence type="predicted"/>
<dbReference type="AlphaFoldDB" id="A0A1I0N243"/>
<organism evidence="2 3">
    <name type="scientific">[Clostridium] fimetarium</name>
    <dbReference type="NCBI Taxonomy" id="99656"/>
    <lineage>
        <taxon>Bacteria</taxon>
        <taxon>Bacillati</taxon>
        <taxon>Bacillota</taxon>
        <taxon>Clostridia</taxon>
        <taxon>Lachnospirales</taxon>
        <taxon>Lachnospiraceae</taxon>
    </lineage>
</organism>
<reference evidence="2 3" key="1">
    <citation type="submission" date="2016-10" db="EMBL/GenBank/DDBJ databases">
        <authorList>
            <person name="de Groot N.N."/>
        </authorList>
    </citation>
    <scope>NUCLEOTIDE SEQUENCE [LARGE SCALE GENOMIC DNA]</scope>
    <source>
        <strain evidence="2 3">DSM 9179</strain>
    </source>
</reference>
<keyword evidence="1" id="KW-0472">Membrane</keyword>
<dbReference type="Proteomes" id="UP000199701">
    <property type="component" value="Unassembled WGS sequence"/>
</dbReference>
<dbReference type="RefSeq" id="WP_092450738.1">
    <property type="nucleotide sequence ID" value="NZ_FOJI01000002.1"/>
</dbReference>
<accession>A0A1I0N243</accession>
<dbReference type="PROSITE" id="PS51257">
    <property type="entry name" value="PROKAR_LIPOPROTEIN"/>
    <property type="match status" value="1"/>
</dbReference>
<evidence type="ECO:0000256" key="1">
    <source>
        <dbReference type="SAM" id="Phobius"/>
    </source>
</evidence>
<evidence type="ECO:0008006" key="4">
    <source>
        <dbReference type="Google" id="ProtNLM"/>
    </source>
</evidence>
<evidence type="ECO:0000313" key="2">
    <source>
        <dbReference type="EMBL" id="SEV94428.1"/>
    </source>
</evidence>
<dbReference type="OrthoDB" id="2491264at2"/>
<dbReference type="STRING" id="99656.SAMN05421659_102288"/>
<protein>
    <recommendedName>
        <fullName evidence="4">Tfp pilus assembly protein PilO</fullName>
    </recommendedName>
</protein>
<dbReference type="EMBL" id="FOJI01000002">
    <property type="protein sequence ID" value="SEV94428.1"/>
    <property type="molecule type" value="Genomic_DNA"/>
</dbReference>
<keyword evidence="1" id="KW-0812">Transmembrane</keyword>
<gene>
    <name evidence="2" type="ORF">SAMN05421659_102288</name>
</gene>